<organism evidence="2 3">
    <name type="scientific">Streptomyces reniochalinae</name>
    <dbReference type="NCBI Taxonomy" id="2250578"/>
    <lineage>
        <taxon>Bacteria</taxon>
        <taxon>Bacillati</taxon>
        <taxon>Actinomycetota</taxon>
        <taxon>Actinomycetes</taxon>
        <taxon>Kitasatosporales</taxon>
        <taxon>Streptomycetaceae</taxon>
        <taxon>Streptomyces</taxon>
    </lineage>
</organism>
<comment type="caution">
    <text evidence="2">The sequence shown here is derived from an EMBL/GenBank/DDBJ whole genome shotgun (WGS) entry which is preliminary data.</text>
</comment>
<evidence type="ECO:0000256" key="1">
    <source>
        <dbReference type="SAM" id="MobiDB-lite"/>
    </source>
</evidence>
<proteinExistence type="predicted"/>
<evidence type="ECO:0000313" key="3">
    <source>
        <dbReference type="Proteomes" id="UP000253507"/>
    </source>
</evidence>
<gene>
    <name evidence="2" type="ORF">DQ392_22660</name>
</gene>
<protein>
    <submittedName>
        <fullName evidence="2">Uncharacterized protein</fullName>
    </submittedName>
</protein>
<dbReference type="AlphaFoldDB" id="A0A367ECU7"/>
<dbReference type="Proteomes" id="UP000253507">
    <property type="component" value="Unassembled WGS sequence"/>
</dbReference>
<evidence type="ECO:0000313" key="2">
    <source>
        <dbReference type="EMBL" id="RCG15871.1"/>
    </source>
</evidence>
<feature type="compositionally biased region" description="Basic residues" evidence="1">
    <location>
        <begin position="31"/>
        <end position="40"/>
    </location>
</feature>
<reference evidence="2 3" key="1">
    <citation type="submission" date="2018-06" db="EMBL/GenBank/DDBJ databases">
        <title>Streptomyces reniochalinae sp. nov. and Streptomyces diacarnus sp. nov. from marine sponges.</title>
        <authorList>
            <person name="Li L."/>
        </authorList>
    </citation>
    <scope>NUCLEOTIDE SEQUENCE [LARGE SCALE GENOMIC DNA]</scope>
    <source>
        <strain evidence="2 3">LHW50302</strain>
    </source>
</reference>
<sequence>MPPPAPDARPQLTSSLLADGGGPPHAPRPPRPPRRVRPRTPSRPGRAGPGPARTRPHRE</sequence>
<dbReference type="EMBL" id="QOIM01000040">
    <property type="protein sequence ID" value="RCG15871.1"/>
    <property type="molecule type" value="Genomic_DNA"/>
</dbReference>
<name>A0A367ECU7_9ACTN</name>
<accession>A0A367ECU7</accession>
<feature type="region of interest" description="Disordered" evidence="1">
    <location>
        <begin position="1"/>
        <end position="59"/>
    </location>
</feature>
<feature type="compositionally biased region" description="Low complexity" evidence="1">
    <location>
        <begin position="42"/>
        <end position="53"/>
    </location>
</feature>
<keyword evidence="3" id="KW-1185">Reference proteome</keyword>